<sequence>MNKEVHSDFSAAKAPHSPPVAVHGVFSAVHHAATPFPASAAAPSLASGVVPHVELRNWMQSMQLEIQQSMQLEIQRAMQMQMQSLHEYIQHSLQGLEDQLVGRLIDRFEGRRPPIGSPIEHHVAPIPSPVEAAQHSQLTPSLEAPPPSSKRDLIFVLCKRAREHHPQHYKQRICIVDTTFYLILLYMSQEMRPSPTKKTFKPSEVVFPDDVLAYAKGGRPPWGLPWHEVDSILVSCFFYSHWVVVHVNLLKWTMMLVYSLYSKKEALKFGLRDTQMSLLTSLFPIICHQVGYFVNSHHQKRGLIRMKYRLNENTLIQQASHSYGDWVIASLQWLIGSEDQKLKANAIEGIRTKFALEIFANSSNC</sequence>
<dbReference type="HOGENOM" id="CLU_759542_0_0_1"/>
<keyword evidence="6" id="KW-1185">Reference proteome</keyword>
<evidence type="ECO:0000313" key="5">
    <source>
        <dbReference type="EMBL" id="EOY13168.1"/>
    </source>
</evidence>
<dbReference type="Proteomes" id="UP000026915">
    <property type="component" value="Chromosome 7"/>
</dbReference>
<accession>A0A061F8I9</accession>
<dbReference type="Gramene" id="EOY13168">
    <property type="protein sequence ID" value="EOY13168"/>
    <property type="gene ID" value="TCM_031696"/>
</dbReference>
<keyword evidence="2" id="KW-0645">Protease</keyword>
<organism evidence="5 6">
    <name type="scientific">Theobroma cacao</name>
    <name type="common">Cacao</name>
    <name type="synonym">Cocoa</name>
    <dbReference type="NCBI Taxonomy" id="3641"/>
    <lineage>
        <taxon>Eukaryota</taxon>
        <taxon>Viridiplantae</taxon>
        <taxon>Streptophyta</taxon>
        <taxon>Embryophyta</taxon>
        <taxon>Tracheophyta</taxon>
        <taxon>Spermatophyta</taxon>
        <taxon>Magnoliopsida</taxon>
        <taxon>eudicotyledons</taxon>
        <taxon>Gunneridae</taxon>
        <taxon>Pentapetalae</taxon>
        <taxon>rosids</taxon>
        <taxon>malvids</taxon>
        <taxon>Malvales</taxon>
        <taxon>Malvaceae</taxon>
        <taxon>Byttnerioideae</taxon>
        <taxon>Theobroma</taxon>
    </lineage>
</organism>
<dbReference type="SUPFAM" id="SSF54001">
    <property type="entry name" value="Cysteine proteinases"/>
    <property type="match status" value="1"/>
</dbReference>
<dbReference type="GO" id="GO:0006508">
    <property type="term" value="P:proteolysis"/>
    <property type="evidence" value="ECO:0007669"/>
    <property type="project" value="UniProtKB-KW"/>
</dbReference>
<dbReference type="InterPro" id="IPR038765">
    <property type="entry name" value="Papain-like_cys_pep_sf"/>
</dbReference>
<keyword evidence="3" id="KW-0378">Hydrolase</keyword>
<evidence type="ECO:0000256" key="3">
    <source>
        <dbReference type="ARBA" id="ARBA00022801"/>
    </source>
</evidence>
<gene>
    <name evidence="5" type="ORF">TCM_031696</name>
</gene>
<proteinExistence type="inferred from homology"/>
<dbReference type="GO" id="GO:0008234">
    <property type="term" value="F:cysteine-type peptidase activity"/>
    <property type="evidence" value="ECO:0007669"/>
    <property type="project" value="InterPro"/>
</dbReference>
<dbReference type="InterPro" id="IPR003653">
    <property type="entry name" value="Peptidase_C48_C"/>
</dbReference>
<evidence type="ECO:0000256" key="2">
    <source>
        <dbReference type="ARBA" id="ARBA00022670"/>
    </source>
</evidence>
<evidence type="ECO:0000259" key="4">
    <source>
        <dbReference type="Pfam" id="PF02902"/>
    </source>
</evidence>
<evidence type="ECO:0000256" key="1">
    <source>
        <dbReference type="ARBA" id="ARBA00005234"/>
    </source>
</evidence>
<comment type="similarity">
    <text evidence="1">Belongs to the peptidase C48 family.</text>
</comment>
<dbReference type="EMBL" id="CM001885">
    <property type="protein sequence ID" value="EOY13168.1"/>
    <property type="molecule type" value="Genomic_DNA"/>
</dbReference>
<dbReference type="InParanoid" id="A0A061F8I9"/>
<dbReference type="Pfam" id="PF02902">
    <property type="entry name" value="Peptidase_C48"/>
    <property type="match status" value="1"/>
</dbReference>
<dbReference type="Gene3D" id="3.40.395.10">
    <property type="entry name" value="Adenoviral Proteinase, Chain A"/>
    <property type="match status" value="1"/>
</dbReference>
<protein>
    <recommendedName>
        <fullName evidence="4">Ubiquitin-like protease family profile domain-containing protein</fullName>
    </recommendedName>
</protein>
<name>A0A061F8I9_THECC</name>
<feature type="domain" description="Ubiquitin-like protease family profile" evidence="4">
    <location>
        <begin position="159"/>
        <end position="360"/>
    </location>
</feature>
<reference evidence="5 6" key="1">
    <citation type="journal article" date="2013" name="Genome Biol.">
        <title>The genome sequence of the most widely cultivated cacao type and its use to identify candidate genes regulating pod color.</title>
        <authorList>
            <person name="Motamayor J.C."/>
            <person name="Mockaitis K."/>
            <person name="Schmutz J."/>
            <person name="Haiminen N."/>
            <person name="Iii D.L."/>
            <person name="Cornejo O."/>
            <person name="Findley S.D."/>
            <person name="Zheng P."/>
            <person name="Utro F."/>
            <person name="Royaert S."/>
            <person name="Saski C."/>
            <person name="Jenkins J."/>
            <person name="Podicheti R."/>
            <person name="Zhao M."/>
            <person name="Scheffler B.E."/>
            <person name="Stack J.C."/>
            <person name="Feltus F.A."/>
            <person name="Mustiga G.M."/>
            <person name="Amores F."/>
            <person name="Phillips W."/>
            <person name="Marelli J.P."/>
            <person name="May G.D."/>
            <person name="Shapiro H."/>
            <person name="Ma J."/>
            <person name="Bustamante C.D."/>
            <person name="Schnell R.J."/>
            <person name="Main D."/>
            <person name="Gilbert D."/>
            <person name="Parida L."/>
            <person name="Kuhn D.N."/>
        </authorList>
    </citation>
    <scope>NUCLEOTIDE SEQUENCE [LARGE SCALE GENOMIC DNA]</scope>
    <source>
        <strain evidence="6">cv. Matina 1-6</strain>
    </source>
</reference>
<dbReference type="AlphaFoldDB" id="A0A061F8I9"/>
<evidence type="ECO:0000313" key="6">
    <source>
        <dbReference type="Proteomes" id="UP000026915"/>
    </source>
</evidence>